<comment type="caution">
    <text evidence="2">The sequence shown here is derived from an EMBL/GenBank/DDBJ whole genome shotgun (WGS) entry which is preliminary data.</text>
</comment>
<dbReference type="InterPro" id="IPR046165">
    <property type="entry name" value="DUF6167"/>
</dbReference>
<evidence type="ECO:0000256" key="1">
    <source>
        <dbReference type="SAM" id="MobiDB-lite"/>
    </source>
</evidence>
<proteinExistence type="predicted"/>
<reference evidence="2 3" key="1">
    <citation type="submission" date="2018-04" db="EMBL/GenBank/DDBJ databases">
        <title>Genome of Nocardioides gansuensis WSJ-1.</title>
        <authorList>
            <person name="Wu S."/>
            <person name="Wang G."/>
        </authorList>
    </citation>
    <scope>NUCLEOTIDE SEQUENCE [LARGE SCALE GENOMIC DNA]</scope>
    <source>
        <strain evidence="2 3">WSJ-1</strain>
    </source>
</reference>
<dbReference type="Pfam" id="PF19664">
    <property type="entry name" value="DUF6167"/>
    <property type="match status" value="1"/>
</dbReference>
<dbReference type="RefSeq" id="WP_116572309.1">
    <property type="nucleotide sequence ID" value="NZ_QDGZ01000004.1"/>
</dbReference>
<dbReference type="EMBL" id="QDGZ01000004">
    <property type="protein sequence ID" value="PVG82878.1"/>
    <property type="molecule type" value="Genomic_DNA"/>
</dbReference>
<evidence type="ECO:0008006" key="4">
    <source>
        <dbReference type="Google" id="ProtNLM"/>
    </source>
</evidence>
<evidence type="ECO:0000313" key="3">
    <source>
        <dbReference type="Proteomes" id="UP000246018"/>
    </source>
</evidence>
<dbReference type="OrthoDB" id="4952314at2"/>
<name>A0A2T8FAY2_9ACTN</name>
<gene>
    <name evidence="2" type="ORF">DDE18_11030</name>
</gene>
<sequence length="87" mass="9415">MRRGFWFVAGAGAGIYTVVRGRRAAEALTADGLRDRARALALGARLFTDEVAAGQAEKETELRERLGLPPTGHRQLTARPARKEGTP</sequence>
<protein>
    <recommendedName>
        <fullName evidence="4">Secreted protein</fullName>
    </recommendedName>
</protein>
<accession>A0A2T8FAY2</accession>
<organism evidence="2 3">
    <name type="scientific">Nocardioides gansuensis</name>
    <dbReference type="NCBI Taxonomy" id="2138300"/>
    <lineage>
        <taxon>Bacteria</taxon>
        <taxon>Bacillati</taxon>
        <taxon>Actinomycetota</taxon>
        <taxon>Actinomycetes</taxon>
        <taxon>Propionibacteriales</taxon>
        <taxon>Nocardioidaceae</taxon>
        <taxon>Nocardioides</taxon>
    </lineage>
</organism>
<feature type="region of interest" description="Disordered" evidence="1">
    <location>
        <begin position="57"/>
        <end position="87"/>
    </location>
</feature>
<feature type="compositionally biased region" description="Basic and acidic residues" evidence="1">
    <location>
        <begin position="57"/>
        <end position="66"/>
    </location>
</feature>
<dbReference type="Proteomes" id="UP000246018">
    <property type="component" value="Unassembled WGS sequence"/>
</dbReference>
<dbReference type="AlphaFoldDB" id="A0A2T8FAY2"/>
<keyword evidence="3" id="KW-1185">Reference proteome</keyword>
<evidence type="ECO:0000313" key="2">
    <source>
        <dbReference type="EMBL" id="PVG82878.1"/>
    </source>
</evidence>